<evidence type="ECO:0000256" key="3">
    <source>
        <dbReference type="ARBA" id="ARBA00022833"/>
    </source>
</evidence>
<dbReference type="AlphaFoldDB" id="A0A8H2XQ33"/>
<accession>A0A8H2XQ33</accession>
<organism evidence="6 7">
    <name type="scientific">Rhizoctonia solani</name>
    <dbReference type="NCBI Taxonomy" id="456999"/>
    <lineage>
        <taxon>Eukaryota</taxon>
        <taxon>Fungi</taxon>
        <taxon>Dikarya</taxon>
        <taxon>Basidiomycota</taxon>
        <taxon>Agaricomycotina</taxon>
        <taxon>Agaricomycetes</taxon>
        <taxon>Cantharellales</taxon>
        <taxon>Ceratobasidiaceae</taxon>
        <taxon>Rhizoctonia</taxon>
    </lineage>
</organism>
<dbReference type="InterPro" id="IPR002893">
    <property type="entry name" value="Znf_MYND"/>
</dbReference>
<keyword evidence="1" id="KW-0479">Metal-binding</keyword>
<proteinExistence type="predicted"/>
<evidence type="ECO:0000313" key="6">
    <source>
        <dbReference type="EMBL" id="CAE6432616.1"/>
    </source>
</evidence>
<dbReference type="GO" id="GO:0008270">
    <property type="term" value="F:zinc ion binding"/>
    <property type="evidence" value="ECO:0007669"/>
    <property type="project" value="UniProtKB-KW"/>
</dbReference>
<reference evidence="6" key="1">
    <citation type="submission" date="2021-01" db="EMBL/GenBank/DDBJ databases">
        <authorList>
            <person name="Kaushik A."/>
        </authorList>
    </citation>
    <scope>NUCLEOTIDE SEQUENCE</scope>
    <source>
        <strain evidence="6">AG6-10EEA</strain>
    </source>
</reference>
<dbReference type="EMBL" id="CAJMXA010000482">
    <property type="protein sequence ID" value="CAE6432616.1"/>
    <property type="molecule type" value="Genomic_DNA"/>
</dbReference>
<gene>
    <name evidence="6" type="ORF">RDB_LOCUS25935</name>
</gene>
<name>A0A8H2XQ33_9AGAM</name>
<dbReference type="Proteomes" id="UP000663853">
    <property type="component" value="Unassembled WGS sequence"/>
</dbReference>
<evidence type="ECO:0000313" key="7">
    <source>
        <dbReference type="Proteomes" id="UP000663853"/>
    </source>
</evidence>
<evidence type="ECO:0000256" key="2">
    <source>
        <dbReference type="ARBA" id="ARBA00022771"/>
    </source>
</evidence>
<evidence type="ECO:0000259" key="5">
    <source>
        <dbReference type="PROSITE" id="PS50865"/>
    </source>
</evidence>
<evidence type="ECO:0000256" key="4">
    <source>
        <dbReference type="PROSITE-ProRule" id="PRU00134"/>
    </source>
</evidence>
<keyword evidence="3" id="KW-0862">Zinc</keyword>
<comment type="caution">
    <text evidence="6">The sequence shown here is derived from an EMBL/GenBank/DDBJ whole genome shotgun (WGS) entry which is preliminary data.</text>
</comment>
<protein>
    <recommendedName>
        <fullName evidence="5">MYND-type domain-containing protein</fullName>
    </recommendedName>
</protein>
<feature type="domain" description="MYND-type" evidence="5">
    <location>
        <begin position="538"/>
        <end position="584"/>
    </location>
</feature>
<keyword evidence="2 4" id="KW-0863">Zinc-finger</keyword>
<dbReference type="PROSITE" id="PS50865">
    <property type="entry name" value="ZF_MYND_2"/>
    <property type="match status" value="1"/>
</dbReference>
<sequence length="591" mass="67956">MDSRASSPTESAGSDLEPHELWGEHKRPYLFMMHYMKLFGGHEGDWEPGSTEELDRCISMVRNNKARVSVSELETILRSARTWRLFEHFTCDSLDLIPHFMELLRSYCEENWIFDRYYGFLCFQLLTNVMIAGIINNSDKREHIFKLIRMWNAGSSDIASGVGGYGAEMMMEAIMSESHEEMFSTFFVADYQEGKYVLLPRLGGFREKDALWLLDELWEYRRNFVTVCAAVSKMRPGWAVLFTAIWRYVKKAQDSTILFKKLRNLLLRYALSAVEPELTLVCKIVSEIDEQVPSSVTEGEDLPPVDKGDVEFMVHLFMEYLDSEKHDQPSGDMMCFPFALVYHNALTTIPDQVPPLLAAVIECVWKTLGETDSRKTLRERMVEVFGYAVHIIMSMWASSVLIQGEHLEESKRVAVIVWTKLLRDVNMLELVGRLCSIAVVSSGEGLLISHEQFEDLTQSTRHFMDSLKSVTKINELGNLDDLRHTWDRVLRYIDLQLYVCPPGGLVRNRIRVCRSIWIDVGAVFKFKPNASQQHQCMNPRCPDPFTDGGARCVCMRCCWVHYCSGRCQSMHWNSTYVGAHRGECLRLGVQS</sequence>
<evidence type="ECO:0000256" key="1">
    <source>
        <dbReference type="ARBA" id="ARBA00022723"/>
    </source>
</evidence>